<dbReference type="PANTHER" id="PTHR31025">
    <property type="entry name" value="SI:CH211-196P9.1-RELATED"/>
    <property type="match status" value="1"/>
</dbReference>
<dbReference type="Proteomes" id="UP000694700">
    <property type="component" value="Unplaced"/>
</dbReference>
<proteinExistence type="predicted"/>
<feature type="region of interest" description="Disordered" evidence="1">
    <location>
        <begin position="217"/>
        <end position="238"/>
    </location>
</feature>
<dbReference type="Ensembl" id="ENSCCRT00015021205.1">
    <property type="protein sequence ID" value="ENSCCRP00015020459.1"/>
    <property type="gene ID" value="ENSCCRG00015008877.1"/>
</dbReference>
<protein>
    <submittedName>
        <fullName evidence="2">Uncharacterized LOC109047373</fullName>
    </submittedName>
</protein>
<evidence type="ECO:0000313" key="3">
    <source>
        <dbReference type="Proteomes" id="UP000694700"/>
    </source>
</evidence>
<accession>A0A8C1TBW4</accession>
<gene>
    <name evidence="2" type="primary">LOC109047373</name>
</gene>
<evidence type="ECO:0000256" key="1">
    <source>
        <dbReference type="SAM" id="MobiDB-lite"/>
    </source>
</evidence>
<organism evidence="2 3">
    <name type="scientific">Cyprinus carpio</name>
    <name type="common">Common carp</name>
    <dbReference type="NCBI Taxonomy" id="7962"/>
    <lineage>
        <taxon>Eukaryota</taxon>
        <taxon>Metazoa</taxon>
        <taxon>Chordata</taxon>
        <taxon>Craniata</taxon>
        <taxon>Vertebrata</taxon>
        <taxon>Euteleostomi</taxon>
        <taxon>Actinopterygii</taxon>
        <taxon>Neopterygii</taxon>
        <taxon>Teleostei</taxon>
        <taxon>Ostariophysi</taxon>
        <taxon>Cypriniformes</taxon>
        <taxon>Cyprinidae</taxon>
        <taxon>Cyprininae</taxon>
        <taxon>Cyprinus</taxon>
    </lineage>
</organism>
<name>A0A8C1TBW4_CYPCA</name>
<reference evidence="2" key="1">
    <citation type="submission" date="2025-08" db="UniProtKB">
        <authorList>
            <consortium name="Ensembl"/>
        </authorList>
    </citation>
    <scope>IDENTIFICATION</scope>
</reference>
<dbReference type="PANTHER" id="PTHR31025:SF19">
    <property type="entry name" value="SI:CH73-42K18.1-RELATED"/>
    <property type="match status" value="1"/>
</dbReference>
<evidence type="ECO:0000313" key="2">
    <source>
        <dbReference type="Ensembl" id="ENSCCRP00015020459.1"/>
    </source>
</evidence>
<dbReference type="AlphaFoldDB" id="A0A8C1TBW4"/>
<sequence>MAESQKLLLRVYIAPDIAHKMTLSTRPSTVEELITVIKEKFRPRLDFDFNLQYEDPDFGGQLCFLTDISELPEKAVLKVHRSETDAGSASTSDTEILPYAPERLQSWPDVFPVPQFSYDVEHSLNGGNMAYQNSGKFLKLTKGQKHDILENMAKAMHSFKAYPSDKEVAKAAEALISKHPCLTEPGSQCGWYGWKTSLKFKMGNFRTKLSRSGCEEVAVNSGKRSKNNPESESPHSNIKRARRAEVNYLPNFPKGESAESLEQQRLQIVEEVSKTERSLGLIERLMQSTFALRRKQIVVDNPSQAVKEFLEKWPALRLESQIAAEFHRITNISLKNKFYAELDNHTPRLIAVYRQKAARTGKAAEALRSICSAYDLTDHYDINNRRTVALRALPVYFREDDSVFFKMWNVGFYTSQLNFNVNYLIMLMKFSNAFQTEELDEPDIADSAVALVSMVNGESSSTVQFDPAGIAIVLEGDIVLRDISRLADAFLLMFGLIYALHLNYPKELTHTFNFIQKVLLGLDDSKPLTPRLLSLKNELLIKE</sequence>